<dbReference type="EMBL" id="JAAZAL010000036">
    <property type="protein sequence ID" value="NLE30855.1"/>
    <property type="molecule type" value="Genomic_DNA"/>
</dbReference>
<dbReference type="GO" id="GO:0005975">
    <property type="term" value="P:carbohydrate metabolic process"/>
    <property type="evidence" value="ECO:0007669"/>
    <property type="project" value="InterPro"/>
</dbReference>
<dbReference type="InterPro" id="IPR002509">
    <property type="entry name" value="NODB_dom"/>
</dbReference>
<evidence type="ECO:0000313" key="6">
    <source>
        <dbReference type="Proteomes" id="UP000554004"/>
    </source>
</evidence>
<dbReference type="Proteomes" id="UP000554004">
    <property type="component" value="Unassembled WGS sequence"/>
</dbReference>
<keyword evidence="3" id="KW-0472">Membrane</keyword>
<protein>
    <submittedName>
        <fullName evidence="5">Polysaccharide deacetylase family protein</fullName>
    </submittedName>
</protein>
<sequence>MENFSSIYKNKIYTISIFSLLFALLVSITTISIARHSLFATDKTFDTEIENTVNLSTIEKPNYNIPKISPDTNLEILPSDYDHIINTLDISLTQHQKMSLLKYGETECKSNIKSIKEGYLELIEKEIPILIPEQYLKEYIDQQLNSQISQLYNVPIQLQEIQCNVSPTFNNSYQRYIWEEMKKTEEREEPIQNRVNQNEQFEIFNFLPDLSSELINESMYKMRILNALSNDIDTKPLKNFLNNLIIYSKDKDDINAKGRISKELGKLISNISTANNENIYWKISVIEGISYLYPVPLSKEYPVDEDNFSLDYDIEPIPQSRNSVRVPILMYHQIKQPPSGTSAFTAGLYVSPEGFEKQLAYLVKKNYKALTSKEFYNLLSEGRNPTQKSVMITFDDATAGQYINAFPLLKKYGLIGIFNVPSNKTAINYNQLREMSNAGMVIESHSATHIDLVKENDTNRLYSEIVGSRYTLRNNIGQEVITMCYPGCVADSKVYSYVSQAGYLLGTSCGKSIDHYFKKRLSLSRVHVFDDMDDFKNILSGKQ</sequence>
<comment type="subcellular location">
    <subcellularLocation>
        <location evidence="1">Secreted</location>
    </subcellularLocation>
</comment>
<dbReference type="InterPro" id="IPR051398">
    <property type="entry name" value="Polysacch_Deacetylase"/>
</dbReference>
<evidence type="ECO:0000259" key="4">
    <source>
        <dbReference type="PROSITE" id="PS51677"/>
    </source>
</evidence>
<organism evidence="5 6">
    <name type="scientific">Candidatus Dojkabacteria bacterium</name>
    <dbReference type="NCBI Taxonomy" id="2099670"/>
    <lineage>
        <taxon>Bacteria</taxon>
        <taxon>Candidatus Dojkabacteria</taxon>
    </lineage>
</organism>
<evidence type="ECO:0000256" key="2">
    <source>
        <dbReference type="ARBA" id="ARBA00022729"/>
    </source>
</evidence>
<dbReference type="PROSITE" id="PS51677">
    <property type="entry name" value="NODB"/>
    <property type="match status" value="1"/>
</dbReference>
<keyword evidence="3" id="KW-1133">Transmembrane helix</keyword>
<reference evidence="5 6" key="1">
    <citation type="journal article" date="2020" name="Biotechnol. Biofuels">
        <title>New insights from the biogas microbiome by comprehensive genome-resolved metagenomics of nearly 1600 species originating from multiple anaerobic digesters.</title>
        <authorList>
            <person name="Campanaro S."/>
            <person name="Treu L."/>
            <person name="Rodriguez-R L.M."/>
            <person name="Kovalovszki A."/>
            <person name="Ziels R.M."/>
            <person name="Maus I."/>
            <person name="Zhu X."/>
            <person name="Kougias P.G."/>
            <person name="Basile A."/>
            <person name="Luo G."/>
            <person name="Schluter A."/>
            <person name="Konstantinidis K.T."/>
            <person name="Angelidaki I."/>
        </authorList>
    </citation>
    <scope>NUCLEOTIDE SEQUENCE [LARGE SCALE GENOMIC DNA]</scope>
    <source>
        <strain evidence="5">AS06rmzACSIP_421</strain>
    </source>
</reference>
<dbReference type="SUPFAM" id="SSF88713">
    <property type="entry name" value="Glycoside hydrolase/deacetylase"/>
    <property type="match status" value="1"/>
</dbReference>
<accession>A0A847ET05</accession>
<proteinExistence type="predicted"/>
<evidence type="ECO:0000313" key="5">
    <source>
        <dbReference type="EMBL" id="NLE30855.1"/>
    </source>
</evidence>
<feature type="transmembrane region" description="Helical" evidence="3">
    <location>
        <begin position="12"/>
        <end position="34"/>
    </location>
</feature>
<evidence type="ECO:0000256" key="3">
    <source>
        <dbReference type="SAM" id="Phobius"/>
    </source>
</evidence>
<dbReference type="PANTHER" id="PTHR34216:SF3">
    <property type="entry name" value="POLY-BETA-1,6-N-ACETYL-D-GLUCOSAMINE N-DEACETYLASE"/>
    <property type="match status" value="1"/>
</dbReference>
<dbReference type="PANTHER" id="PTHR34216">
    <property type="match status" value="1"/>
</dbReference>
<keyword evidence="2" id="KW-0732">Signal</keyword>
<dbReference type="InterPro" id="IPR011330">
    <property type="entry name" value="Glyco_hydro/deAcase_b/a-brl"/>
</dbReference>
<feature type="domain" description="NodB homology" evidence="4">
    <location>
        <begin position="388"/>
        <end position="543"/>
    </location>
</feature>
<dbReference type="AlphaFoldDB" id="A0A847ET05"/>
<dbReference type="GO" id="GO:0016810">
    <property type="term" value="F:hydrolase activity, acting on carbon-nitrogen (but not peptide) bonds"/>
    <property type="evidence" value="ECO:0007669"/>
    <property type="project" value="InterPro"/>
</dbReference>
<evidence type="ECO:0000256" key="1">
    <source>
        <dbReference type="ARBA" id="ARBA00004613"/>
    </source>
</evidence>
<dbReference type="CDD" id="cd10918">
    <property type="entry name" value="CE4_NodB_like_5s_6s"/>
    <property type="match status" value="1"/>
</dbReference>
<name>A0A847ET05_9BACT</name>
<comment type="caution">
    <text evidence="5">The sequence shown here is derived from an EMBL/GenBank/DDBJ whole genome shotgun (WGS) entry which is preliminary data.</text>
</comment>
<keyword evidence="3" id="KW-0812">Transmembrane</keyword>
<dbReference type="Gene3D" id="3.20.20.370">
    <property type="entry name" value="Glycoside hydrolase/deacetylase"/>
    <property type="match status" value="1"/>
</dbReference>
<dbReference type="Pfam" id="PF01522">
    <property type="entry name" value="Polysacc_deac_1"/>
    <property type="match status" value="1"/>
</dbReference>
<gene>
    <name evidence="5" type="ORF">GX618_01095</name>
</gene>
<dbReference type="GO" id="GO:0005576">
    <property type="term" value="C:extracellular region"/>
    <property type="evidence" value="ECO:0007669"/>
    <property type="project" value="UniProtKB-SubCell"/>
</dbReference>